<dbReference type="AlphaFoldDB" id="A0A2P2KPZ6"/>
<evidence type="ECO:0000313" key="1">
    <source>
        <dbReference type="EMBL" id="MBX07776.1"/>
    </source>
</evidence>
<accession>A0A2P2KPZ6</accession>
<dbReference type="EMBL" id="GGEC01027292">
    <property type="protein sequence ID" value="MBX07776.1"/>
    <property type="molecule type" value="Transcribed_RNA"/>
</dbReference>
<name>A0A2P2KPZ6_RHIMU</name>
<proteinExistence type="predicted"/>
<reference evidence="1" key="1">
    <citation type="submission" date="2018-02" db="EMBL/GenBank/DDBJ databases">
        <title>Rhizophora mucronata_Transcriptome.</title>
        <authorList>
            <person name="Meera S.P."/>
            <person name="Sreeshan A."/>
            <person name="Augustine A."/>
        </authorList>
    </citation>
    <scope>NUCLEOTIDE SEQUENCE</scope>
    <source>
        <tissue evidence="1">Leaf</tissue>
    </source>
</reference>
<protein>
    <submittedName>
        <fullName evidence="1">Uncharacterized protein</fullName>
    </submittedName>
</protein>
<sequence length="19" mass="2101">MLFFPSLSIAAPQGFQSLF</sequence>
<organism evidence="1">
    <name type="scientific">Rhizophora mucronata</name>
    <name type="common">Asiatic mangrove</name>
    <dbReference type="NCBI Taxonomy" id="61149"/>
    <lineage>
        <taxon>Eukaryota</taxon>
        <taxon>Viridiplantae</taxon>
        <taxon>Streptophyta</taxon>
        <taxon>Embryophyta</taxon>
        <taxon>Tracheophyta</taxon>
        <taxon>Spermatophyta</taxon>
        <taxon>Magnoliopsida</taxon>
        <taxon>eudicotyledons</taxon>
        <taxon>Gunneridae</taxon>
        <taxon>Pentapetalae</taxon>
        <taxon>rosids</taxon>
        <taxon>fabids</taxon>
        <taxon>Malpighiales</taxon>
        <taxon>Rhizophoraceae</taxon>
        <taxon>Rhizophora</taxon>
    </lineage>
</organism>